<dbReference type="Gene3D" id="1.10.287.470">
    <property type="entry name" value="Helix hairpin bin"/>
    <property type="match status" value="2"/>
</dbReference>
<dbReference type="InterPro" id="IPR058634">
    <property type="entry name" value="AaeA-lik-b-barrel"/>
</dbReference>
<evidence type="ECO:0000256" key="2">
    <source>
        <dbReference type="SAM" id="Coils"/>
    </source>
</evidence>
<dbReference type="SUPFAM" id="SSF111369">
    <property type="entry name" value="HlyD-like secretion proteins"/>
    <property type="match status" value="2"/>
</dbReference>
<name>A0A6M8UCS3_9GAMM</name>
<reference evidence="7 8" key="1">
    <citation type="submission" date="2020-06" db="EMBL/GenBank/DDBJ databases">
        <title>Genome sequence of Paramixta manurensis strain PD-1.</title>
        <authorList>
            <person name="Lee C.W."/>
            <person name="Kim J."/>
        </authorList>
    </citation>
    <scope>NUCLEOTIDE SEQUENCE [LARGE SCALE GENOMIC DNA]</scope>
    <source>
        <strain evidence="7 8">PD-1</strain>
    </source>
</reference>
<accession>A0A6M8UCS3</accession>
<keyword evidence="8" id="KW-1185">Reference proteome</keyword>
<dbReference type="KEGG" id="pmak:PMPD1_1358"/>
<dbReference type="Pfam" id="PF25963">
    <property type="entry name" value="Beta-barrel_AAEA"/>
    <property type="match status" value="1"/>
</dbReference>
<organism evidence="7 8">
    <name type="scientific">Paramixta manurensis</name>
    <dbReference type="NCBI Taxonomy" id="2740817"/>
    <lineage>
        <taxon>Bacteria</taxon>
        <taxon>Pseudomonadati</taxon>
        <taxon>Pseudomonadota</taxon>
        <taxon>Gammaproteobacteria</taxon>
        <taxon>Enterobacterales</taxon>
        <taxon>Erwiniaceae</taxon>
        <taxon>Paramixta</taxon>
    </lineage>
</organism>
<evidence type="ECO:0000259" key="5">
    <source>
        <dbReference type="Pfam" id="PF25917"/>
    </source>
</evidence>
<dbReference type="AlphaFoldDB" id="A0A6M8UCS3"/>
<dbReference type="InterPro" id="IPR050739">
    <property type="entry name" value="MFP"/>
</dbReference>
<protein>
    <submittedName>
        <fullName evidence="7">HlyD family secretion protein</fullName>
    </submittedName>
</protein>
<keyword evidence="3" id="KW-1133">Transmembrane helix</keyword>
<dbReference type="PANTHER" id="PTHR30386">
    <property type="entry name" value="MEMBRANE FUSION SUBUNIT OF EMRAB-TOLC MULTIDRUG EFFLUX PUMP"/>
    <property type="match status" value="1"/>
</dbReference>
<dbReference type="Proteomes" id="UP000505325">
    <property type="component" value="Chromosome"/>
</dbReference>
<evidence type="ECO:0000256" key="1">
    <source>
        <dbReference type="ARBA" id="ARBA00009477"/>
    </source>
</evidence>
<dbReference type="Gene3D" id="2.40.50.100">
    <property type="match status" value="1"/>
</dbReference>
<gene>
    <name evidence="7" type="ORF">PMPD1_1358</name>
</gene>
<feature type="transmembrane region" description="Helical" evidence="3">
    <location>
        <begin position="32"/>
        <end position="51"/>
    </location>
</feature>
<keyword evidence="3" id="KW-0812">Transmembrane</keyword>
<keyword evidence="2" id="KW-0175">Coiled coil</keyword>
<evidence type="ECO:0000259" key="4">
    <source>
        <dbReference type="Pfam" id="PF25876"/>
    </source>
</evidence>
<dbReference type="InterPro" id="IPR058625">
    <property type="entry name" value="MdtA-like_BSH"/>
</dbReference>
<dbReference type="GO" id="GO:0055085">
    <property type="term" value="P:transmembrane transport"/>
    <property type="evidence" value="ECO:0007669"/>
    <property type="project" value="InterPro"/>
</dbReference>
<dbReference type="InterPro" id="IPR058624">
    <property type="entry name" value="MdtA-like_HH"/>
</dbReference>
<dbReference type="Pfam" id="PF25876">
    <property type="entry name" value="HH_MFP_RND"/>
    <property type="match status" value="1"/>
</dbReference>
<comment type="similarity">
    <text evidence="1">Belongs to the membrane fusion protein (MFP) (TC 8.A.1) family.</text>
</comment>
<keyword evidence="3" id="KW-0472">Membrane</keyword>
<dbReference type="Gene3D" id="2.40.30.170">
    <property type="match status" value="1"/>
</dbReference>
<feature type="domain" description="Multidrug resistance protein MdtA-like barrel-sandwich hybrid" evidence="5">
    <location>
        <begin position="68"/>
        <end position="264"/>
    </location>
</feature>
<feature type="coiled-coil region" evidence="2">
    <location>
        <begin position="195"/>
        <end position="229"/>
    </location>
</feature>
<sequence>MLFAAMSTSSSLPDGMAPPVEAAGNRKKRLLLLFSLALTTLVVLALLYWFFIARFNQSTDDAYLQADSVTMAPKVSGYVREVLVGDNQDVAAGQPLVKLNAEEYQAQVDQARATILANQADIERAEAEIVRQQADIEQAEAQQNSAQIQMQYAQREYQRYLPLAKSGVVSKENLSDQVRSRDRAQADYAANVAAVKSATAQIRSMKAEIAQAKAQLASAQASLQQASINLQDTLIRSPVAGRVGDRSVRVGQYVQPGTRLLTVVPVQDVYLVANFKETQMGDIRIGQPATLHVDALPDHDFRGEIESFAPGTGSQFALLPPENATGNFTKIVQRVPVRIRITDNSAQRQRLLPGMSVTVDIDTHPLKQDR</sequence>
<dbReference type="PRINTS" id="PR01490">
    <property type="entry name" value="RTXTOXIND"/>
</dbReference>
<evidence type="ECO:0000313" key="7">
    <source>
        <dbReference type="EMBL" id="QKJ86317.1"/>
    </source>
</evidence>
<dbReference type="RefSeq" id="WP_354292809.1">
    <property type="nucleotide sequence ID" value="NZ_CP054212.1"/>
</dbReference>
<feature type="coiled-coil region" evidence="2">
    <location>
        <begin position="101"/>
        <end position="156"/>
    </location>
</feature>
<evidence type="ECO:0000259" key="6">
    <source>
        <dbReference type="Pfam" id="PF25963"/>
    </source>
</evidence>
<feature type="domain" description="p-hydroxybenzoic acid efflux pump subunit AaeA-like beta-barrel" evidence="6">
    <location>
        <begin position="269"/>
        <end position="361"/>
    </location>
</feature>
<dbReference type="EMBL" id="CP054212">
    <property type="protein sequence ID" value="QKJ86317.1"/>
    <property type="molecule type" value="Genomic_DNA"/>
</dbReference>
<proteinExistence type="inferred from homology"/>
<dbReference type="Pfam" id="PF25917">
    <property type="entry name" value="BSH_RND"/>
    <property type="match status" value="1"/>
</dbReference>
<feature type="domain" description="Multidrug resistance protein MdtA-like alpha-helical hairpin" evidence="4">
    <location>
        <begin position="137"/>
        <end position="202"/>
    </location>
</feature>
<evidence type="ECO:0000313" key="8">
    <source>
        <dbReference type="Proteomes" id="UP000505325"/>
    </source>
</evidence>
<dbReference type="PANTHER" id="PTHR30386:SF24">
    <property type="entry name" value="MULTIDRUG RESISTANCE EFFLUX PUMP"/>
    <property type="match status" value="1"/>
</dbReference>
<evidence type="ECO:0000256" key="3">
    <source>
        <dbReference type="SAM" id="Phobius"/>
    </source>
</evidence>